<evidence type="ECO:0000313" key="3">
    <source>
        <dbReference type="EMBL" id="GAB48342.1"/>
    </source>
</evidence>
<protein>
    <recommendedName>
        <fullName evidence="5">Xanthine dehydrogenase accessory factor</fullName>
    </recommendedName>
</protein>
<dbReference type="Pfam" id="PF02625">
    <property type="entry name" value="XdhC_CoxI"/>
    <property type="match status" value="1"/>
</dbReference>
<reference evidence="3 4" key="1">
    <citation type="submission" date="2012-02" db="EMBL/GenBank/DDBJ databases">
        <title>Whole genome shotgun sequence of Mobilicoccus pelagius NBRC 104925.</title>
        <authorList>
            <person name="Yoshida Y."/>
            <person name="Hosoyama A."/>
            <person name="Tsuchikane K."/>
            <person name="Katsumata H."/>
            <person name="Yamazaki S."/>
            <person name="Fujita N."/>
        </authorList>
    </citation>
    <scope>NUCLEOTIDE SEQUENCE [LARGE SCALE GENOMIC DNA]</scope>
    <source>
        <strain evidence="3 4">NBRC 104925</strain>
    </source>
</reference>
<dbReference type="InterPro" id="IPR027051">
    <property type="entry name" value="XdhC_Rossmann_dom"/>
</dbReference>
<accession>H5URI4</accession>
<organism evidence="3 4">
    <name type="scientific">Mobilicoccus pelagius NBRC 104925</name>
    <dbReference type="NCBI Taxonomy" id="1089455"/>
    <lineage>
        <taxon>Bacteria</taxon>
        <taxon>Bacillati</taxon>
        <taxon>Actinomycetota</taxon>
        <taxon>Actinomycetes</taxon>
        <taxon>Micrococcales</taxon>
        <taxon>Dermatophilaceae</taxon>
        <taxon>Mobilicoccus</taxon>
    </lineage>
</organism>
<feature type="domain" description="XdhC Rossmann" evidence="2">
    <location>
        <begin position="135"/>
        <end position="280"/>
    </location>
</feature>
<dbReference type="RefSeq" id="WP_009482240.1">
    <property type="nucleotide sequence ID" value="NZ_BAFE01000051.1"/>
</dbReference>
<dbReference type="InterPro" id="IPR003777">
    <property type="entry name" value="XdhC_CoxI"/>
</dbReference>
<feature type="domain" description="XdhC- CoxI" evidence="1">
    <location>
        <begin position="11"/>
        <end position="77"/>
    </location>
</feature>
<evidence type="ECO:0000259" key="2">
    <source>
        <dbReference type="Pfam" id="PF13478"/>
    </source>
</evidence>
<sequence length="306" mass="31526">MSDVVAQTLAWLEAWHRVALVEVSAVEGSTPRPTGPTMAVRDDGLVVGSVSAGCVDGETHALAIEALETGEPSTRRYAGPSDTPEDADVPADLLDLGPTIMCGGAMTVTVRPLDASDAEALRSELAAREATRPLLLIYGAADSAAALSQLGALLGRRVIVCDPRAVFTSPARFPAAEVVVDRPERHFAKLLETGAVDTRTAVVVLTHDARTEDPLLTHALPSPVGYVGVLGSRRTHAARLDRLRAAGVPEADLARLRGPVGLHLGGVTAAETALSIVAEIVAADHGGTGLPLSATPAKIHPGEGAS</sequence>
<dbReference type="PANTHER" id="PTHR30388">
    <property type="entry name" value="ALDEHYDE OXIDOREDUCTASE MOLYBDENUM COFACTOR ASSEMBLY PROTEIN"/>
    <property type="match status" value="1"/>
</dbReference>
<dbReference type="EMBL" id="BAFE01000051">
    <property type="protein sequence ID" value="GAB48342.1"/>
    <property type="molecule type" value="Genomic_DNA"/>
</dbReference>
<name>H5URI4_9MICO</name>
<dbReference type="PANTHER" id="PTHR30388:SF4">
    <property type="entry name" value="MOLYBDENUM COFACTOR INSERTION CHAPERONE PAOD"/>
    <property type="match status" value="1"/>
</dbReference>
<dbReference type="Pfam" id="PF13478">
    <property type="entry name" value="XdhC_C"/>
    <property type="match status" value="1"/>
</dbReference>
<evidence type="ECO:0000313" key="4">
    <source>
        <dbReference type="Proteomes" id="UP000004367"/>
    </source>
</evidence>
<dbReference type="eggNOG" id="COG1975">
    <property type="taxonomic scope" value="Bacteria"/>
</dbReference>
<proteinExistence type="predicted"/>
<gene>
    <name evidence="3" type="ORF">MOPEL_071_00580</name>
</gene>
<dbReference type="Proteomes" id="UP000004367">
    <property type="component" value="Unassembled WGS sequence"/>
</dbReference>
<evidence type="ECO:0000259" key="1">
    <source>
        <dbReference type="Pfam" id="PF02625"/>
    </source>
</evidence>
<dbReference type="AlphaFoldDB" id="H5URI4"/>
<evidence type="ECO:0008006" key="5">
    <source>
        <dbReference type="Google" id="ProtNLM"/>
    </source>
</evidence>
<keyword evidence="4" id="KW-1185">Reference proteome</keyword>
<dbReference type="STRING" id="1089455.MOPEL_071_00580"/>
<comment type="caution">
    <text evidence="3">The sequence shown here is derived from an EMBL/GenBank/DDBJ whole genome shotgun (WGS) entry which is preliminary data.</text>
</comment>
<dbReference type="InterPro" id="IPR052698">
    <property type="entry name" value="MoCofactor_Util/Proc"/>
</dbReference>
<dbReference type="Gene3D" id="3.40.50.720">
    <property type="entry name" value="NAD(P)-binding Rossmann-like Domain"/>
    <property type="match status" value="1"/>
</dbReference>